<dbReference type="Pfam" id="PF13175">
    <property type="entry name" value="AAA_15"/>
    <property type="match status" value="1"/>
</dbReference>
<comment type="caution">
    <text evidence="4">The sequence shown here is derived from an EMBL/GenBank/DDBJ whole genome shotgun (WGS) entry which is preliminary data.</text>
</comment>
<protein>
    <submittedName>
        <fullName evidence="4">DUF3696 domain-containing protein</fullName>
    </submittedName>
</protein>
<dbReference type="InterPro" id="IPR003959">
    <property type="entry name" value="ATPase_AAA_core"/>
</dbReference>
<dbReference type="GO" id="GO:0005524">
    <property type="term" value="F:ATP binding"/>
    <property type="evidence" value="ECO:0007669"/>
    <property type="project" value="InterPro"/>
</dbReference>
<dbReference type="InterPro" id="IPR041685">
    <property type="entry name" value="AAA_GajA/Old/RecF-like"/>
</dbReference>
<dbReference type="PANTHER" id="PTHR43581:SF2">
    <property type="entry name" value="EXCINUCLEASE ATPASE SUBUNIT"/>
    <property type="match status" value="1"/>
</dbReference>
<feature type="domain" description="ATPase AAA-type core" evidence="3">
    <location>
        <begin position="326"/>
        <end position="497"/>
    </location>
</feature>
<feature type="domain" description="DUF3696" evidence="1">
    <location>
        <begin position="520"/>
        <end position="565"/>
    </location>
</feature>
<proteinExistence type="predicted"/>
<dbReference type="InterPro" id="IPR027417">
    <property type="entry name" value="P-loop_NTPase"/>
</dbReference>
<evidence type="ECO:0000259" key="1">
    <source>
        <dbReference type="Pfam" id="PF12476"/>
    </source>
</evidence>
<dbReference type="PANTHER" id="PTHR43581">
    <property type="entry name" value="ATP/GTP PHOSPHATASE"/>
    <property type="match status" value="1"/>
</dbReference>
<dbReference type="SUPFAM" id="SSF52540">
    <property type="entry name" value="P-loop containing nucleoside triphosphate hydrolases"/>
    <property type="match status" value="1"/>
</dbReference>
<organism evidence="4 5">
    <name type="scientific">Candidatus Desulfacyla euxinica</name>
    <dbReference type="NCBI Taxonomy" id="2841693"/>
    <lineage>
        <taxon>Bacteria</taxon>
        <taxon>Deltaproteobacteria</taxon>
        <taxon>Candidatus Desulfacyla</taxon>
    </lineage>
</organism>
<dbReference type="AlphaFoldDB" id="A0A8J6MXD1"/>
<feature type="domain" description="Endonuclease GajA/Old nuclease/RecF-like AAA" evidence="2">
    <location>
        <begin position="1"/>
        <end position="44"/>
    </location>
</feature>
<accession>A0A8J6MXD1</accession>
<reference evidence="4 5" key="1">
    <citation type="submission" date="2020-08" db="EMBL/GenBank/DDBJ databases">
        <title>Bridging the membrane lipid divide: bacteria of the FCB group superphylum have the potential to synthesize archaeal ether lipids.</title>
        <authorList>
            <person name="Villanueva L."/>
            <person name="Von Meijenfeldt F.A.B."/>
            <person name="Westbye A.B."/>
            <person name="Yadav S."/>
            <person name="Hopmans E.C."/>
            <person name="Dutilh B.E."/>
            <person name="Sinninghe Damste J.S."/>
        </authorList>
    </citation>
    <scope>NUCLEOTIDE SEQUENCE [LARGE SCALE GENOMIC DNA]</scope>
    <source>
        <strain evidence="4">NIOZ-UU27</strain>
    </source>
</reference>
<evidence type="ECO:0000259" key="3">
    <source>
        <dbReference type="Pfam" id="PF13304"/>
    </source>
</evidence>
<dbReference type="InterPro" id="IPR051396">
    <property type="entry name" value="Bact_Antivir_Def_Nuclease"/>
</dbReference>
<dbReference type="GO" id="GO:0016887">
    <property type="term" value="F:ATP hydrolysis activity"/>
    <property type="evidence" value="ECO:0007669"/>
    <property type="project" value="InterPro"/>
</dbReference>
<gene>
    <name evidence="4" type="ORF">H8E19_04460</name>
</gene>
<evidence type="ECO:0000313" key="4">
    <source>
        <dbReference type="EMBL" id="MBC8176637.1"/>
    </source>
</evidence>
<sequence length="567" mass="64927">MLITAITIENFKGISEPIKIELKPITLLLGPNSSGKSTIVQAFHYAREIFDRRNLNPDTTITGGKAVNLGGFRTLIHNNDLSRAVRIRLSLDLTEIDLAEYFSGASGKKDSDSIPEWENRIYACLSNVNSAWVECSVKWDEDLDAPVVDKYFVGVNGGSLIKIERLTTSPHPSKVTLFPHKLLEGIVSNDDAYQYQYEEKLLDDYLCSPTLQQPHEDYMAHDHENELLAEYEEKLTEFKEPDEPLPGQPAFIREIEMFLNQDSALPEWDKVIEFVNPFWEDDIESENLFFANLMSTLILGPGKILREELAKMRYLGPIRDLPPRNHLPSLSPNESRWSSGKAAWDVLYTANKKLIDDVSEWLSDENLLNSGYEIERKTYKEIDTESSLWVSLMRGTLLDDSSNIREELTSLPDKIRLYLRELNTGLEVTPQDIGVGVSQVMPVVVLALHSKNGIAAVEQPELHIHPAIQVALGDLFISQIYEKDICFLLETHSEHLILRMLRRIRETTEELLPPAQWPLKQEDLAVCYIEQTENGTRTHRLRIDDQGEFIDKWPKGFFDEREEELLY</sequence>
<name>A0A8J6MXD1_9DELT</name>
<dbReference type="InterPro" id="IPR022532">
    <property type="entry name" value="DUF3696"/>
</dbReference>
<dbReference type="EMBL" id="JACNJD010000149">
    <property type="protein sequence ID" value="MBC8176637.1"/>
    <property type="molecule type" value="Genomic_DNA"/>
</dbReference>
<dbReference type="Gene3D" id="3.40.50.300">
    <property type="entry name" value="P-loop containing nucleotide triphosphate hydrolases"/>
    <property type="match status" value="1"/>
</dbReference>
<dbReference type="Pfam" id="PF12476">
    <property type="entry name" value="DUF3696"/>
    <property type="match status" value="1"/>
</dbReference>
<dbReference type="Pfam" id="PF13304">
    <property type="entry name" value="AAA_21"/>
    <property type="match status" value="1"/>
</dbReference>
<dbReference type="Proteomes" id="UP000650524">
    <property type="component" value="Unassembled WGS sequence"/>
</dbReference>
<evidence type="ECO:0000313" key="5">
    <source>
        <dbReference type="Proteomes" id="UP000650524"/>
    </source>
</evidence>
<evidence type="ECO:0000259" key="2">
    <source>
        <dbReference type="Pfam" id="PF13175"/>
    </source>
</evidence>